<comment type="pathway">
    <text evidence="3 4">Cofactor biosynthesis; coenzyme A biosynthesis; CoA from (R)-pantothenate: step 3/5.</text>
</comment>
<keyword evidence="2 3" id="KW-0456">Lyase</keyword>
<comment type="cofactor">
    <cofactor evidence="3">
        <name>FMN</name>
        <dbReference type="ChEBI" id="CHEBI:58210"/>
    </cofactor>
    <text evidence="3">Binds 1 FMN per subunit.</text>
</comment>
<keyword evidence="3 4" id="KW-0285">Flavoprotein</keyword>
<dbReference type="PANTHER" id="PTHR14359">
    <property type="entry name" value="HOMO-OLIGOMERIC FLAVIN CONTAINING CYS DECARBOXYLASE FAMILY"/>
    <property type="match status" value="1"/>
</dbReference>
<comment type="similarity">
    <text evidence="3 4">In the C-terminal section; belongs to the PPC synthetase family.</text>
</comment>
<comment type="caution">
    <text evidence="3">Lacks conserved residue(s) required for the propagation of feature annotation.</text>
</comment>
<keyword evidence="3 4" id="KW-0288">FMN</keyword>
<dbReference type="InterPro" id="IPR035929">
    <property type="entry name" value="CoaB-like_sf"/>
</dbReference>
<feature type="binding site" evidence="3">
    <location>
        <position position="277"/>
    </location>
    <ligand>
        <name>CTP</name>
        <dbReference type="ChEBI" id="CHEBI:37563"/>
    </ligand>
</feature>
<dbReference type="InterPro" id="IPR005252">
    <property type="entry name" value="CoaBC"/>
</dbReference>
<comment type="pathway">
    <text evidence="3 4">Cofactor biosynthesis; coenzyme A biosynthesis; CoA from (R)-pantothenate: step 2/5.</text>
</comment>
<comment type="similarity">
    <text evidence="3 4">In the N-terminal section; belongs to the HFCD (homo-oligomeric flavin containing Cys decarboxylase) superfamily.</text>
</comment>
<comment type="catalytic activity">
    <reaction evidence="3 4">
        <text>(R)-4'-phosphopantothenate + L-cysteine + CTP = N-[(R)-4-phosphopantothenoyl]-L-cysteine + CMP + diphosphate + H(+)</text>
        <dbReference type="Rhea" id="RHEA:19397"/>
        <dbReference type="ChEBI" id="CHEBI:10986"/>
        <dbReference type="ChEBI" id="CHEBI:15378"/>
        <dbReference type="ChEBI" id="CHEBI:33019"/>
        <dbReference type="ChEBI" id="CHEBI:35235"/>
        <dbReference type="ChEBI" id="CHEBI:37563"/>
        <dbReference type="ChEBI" id="CHEBI:59458"/>
        <dbReference type="ChEBI" id="CHEBI:60377"/>
        <dbReference type="EC" id="6.3.2.5"/>
    </reaction>
</comment>
<comment type="catalytic activity">
    <reaction evidence="3 4">
        <text>N-[(R)-4-phosphopantothenoyl]-L-cysteine + H(+) = (R)-4'-phosphopantetheine + CO2</text>
        <dbReference type="Rhea" id="RHEA:16793"/>
        <dbReference type="ChEBI" id="CHEBI:15378"/>
        <dbReference type="ChEBI" id="CHEBI:16526"/>
        <dbReference type="ChEBI" id="CHEBI:59458"/>
        <dbReference type="ChEBI" id="CHEBI:61723"/>
        <dbReference type="EC" id="4.1.1.36"/>
    </reaction>
</comment>
<dbReference type="GO" id="GO:0004632">
    <property type="term" value="F:phosphopantothenate--cysteine ligase activity"/>
    <property type="evidence" value="ECO:0007669"/>
    <property type="project" value="UniProtKB-EC"/>
</dbReference>
<dbReference type="Gene3D" id="3.40.50.1950">
    <property type="entry name" value="Flavin prenyltransferase-like"/>
    <property type="match status" value="1"/>
</dbReference>
<dbReference type="EMBL" id="CP097118">
    <property type="protein sequence ID" value="USS87551.1"/>
    <property type="molecule type" value="Genomic_DNA"/>
</dbReference>
<dbReference type="SUPFAM" id="SSF52507">
    <property type="entry name" value="Homo-oligomeric flavin-containing Cys decarboxylases, HFCD"/>
    <property type="match status" value="1"/>
</dbReference>
<feature type="domain" description="Flavoprotein" evidence="5">
    <location>
        <begin position="5"/>
        <end position="175"/>
    </location>
</feature>
<sequence>MMNGKKITLYITGSIAAYKAVYLLRLLKKAGADVVVVMTRAATEFITPLTFQTLAGHPVLIDDDWQSPNQGVVHVEAAQWGDLNLVAPASADFIAKAANGIADSLATTTFLAATAKKLIVPAMNDGMWHNPATKRNCVQLQQDGVQILTPEIGFLAEGYAAEGRMPEPPTIMAAATKALTKQDWQGKRLLITAGGTREALDPVRYLSNRSSGKMGYALAQVAQQHGAVVTLISANVTLPTPPGVQLVRVQTAREMETQLHRFFPETDVLLMAAAVSDFRPQQTASQKIKKTAANAELTLHLQANHDLLQEMGTKKQPQQLVVGFAAETQNLRENAMKKLHQKRVDLIVLNDVSNPQIGFNGDNNQVTIIGADGFKEQTPVEAKTKIAERILTVVKKKLP</sequence>
<keyword evidence="3" id="KW-0460">Magnesium</keyword>
<dbReference type="SUPFAM" id="SSF102645">
    <property type="entry name" value="CoaB-like"/>
    <property type="match status" value="1"/>
</dbReference>
<comment type="function">
    <text evidence="3">Catalyzes two sequential steps in the biosynthesis of coenzyme A. In the first step cysteine is conjugated to 4'-phosphopantothenate to form 4-phosphopantothenoylcysteine. In the second step the latter compound is decarboxylated to form 4'-phosphopantotheine.</text>
</comment>
<evidence type="ECO:0000313" key="8">
    <source>
        <dbReference type="Proteomes" id="UP001057025"/>
    </source>
</evidence>
<keyword evidence="1 3" id="KW-0210">Decarboxylase</keyword>
<evidence type="ECO:0000313" key="7">
    <source>
        <dbReference type="EMBL" id="USS87551.1"/>
    </source>
</evidence>
<feature type="domain" description="DNA/pantothenate metabolism flavoprotein C-terminal" evidence="6">
    <location>
        <begin position="184"/>
        <end position="396"/>
    </location>
</feature>
<feature type="binding site" evidence="3">
    <location>
        <position position="338"/>
    </location>
    <ligand>
        <name>CTP</name>
        <dbReference type="ChEBI" id="CHEBI:37563"/>
    </ligand>
</feature>
<dbReference type="EC" id="6.3.2.5" evidence="3"/>
<protein>
    <recommendedName>
        <fullName evidence="3">Coenzyme A biosynthesis bifunctional protein CoaBC</fullName>
    </recommendedName>
    <alternativeName>
        <fullName evidence="3">DNA/pantothenate metabolism flavoprotein</fullName>
    </alternativeName>
    <alternativeName>
        <fullName evidence="3">Phosphopantothenoylcysteine synthetase/decarboxylase</fullName>
        <shortName evidence="3">PPCS-PPCDC</shortName>
    </alternativeName>
    <domain>
        <recommendedName>
            <fullName evidence="3">Phosphopantothenoylcysteine decarboxylase</fullName>
            <shortName evidence="3">PPC decarboxylase</shortName>
            <shortName evidence="3">PPC-DC</shortName>
            <ecNumber evidence="3">4.1.1.36</ecNumber>
        </recommendedName>
        <alternativeName>
            <fullName evidence="3">CoaC</fullName>
        </alternativeName>
    </domain>
    <domain>
        <recommendedName>
            <fullName evidence="3">Phosphopantothenate--cysteine ligase</fullName>
            <ecNumber evidence="3">6.3.2.5</ecNumber>
        </recommendedName>
        <alternativeName>
            <fullName evidence="3">CoaB</fullName>
        </alternativeName>
        <alternativeName>
            <fullName evidence="3">Phosphopantothenoylcysteine synthetase</fullName>
            <shortName evidence="3">PPC synthetase</shortName>
            <shortName evidence="3">PPC-S</shortName>
        </alternativeName>
    </domain>
</protein>
<evidence type="ECO:0000256" key="4">
    <source>
        <dbReference type="RuleBase" id="RU364078"/>
    </source>
</evidence>
<dbReference type="Pfam" id="PF04127">
    <property type="entry name" value="DFP"/>
    <property type="match status" value="1"/>
</dbReference>
<evidence type="ECO:0000259" key="5">
    <source>
        <dbReference type="Pfam" id="PF02441"/>
    </source>
</evidence>
<dbReference type="HAMAP" id="MF_02225">
    <property type="entry name" value="CoaBC"/>
    <property type="match status" value="1"/>
</dbReference>
<feature type="region of interest" description="Phosphopantothenate--cysteine ligase" evidence="3">
    <location>
        <begin position="189"/>
        <end position="399"/>
    </location>
</feature>
<keyword evidence="3 4" id="KW-0436">Ligase</keyword>
<proteinExistence type="inferred from homology"/>
<comment type="cofactor">
    <cofactor evidence="3">
        <name>Mg(2+)</name>
        <dbReference type="ChEBI" id="CHEBI:18420"/>
    </cofactor>
</comment>
<dbReference type="InterPro" id="IPR036551">
    <property type="entry name" value="Flavin_trans-like"/>
</dbReference>
<feature type="binding site" evidence="3">
    <location>
        <position position="342"/>
    </location>
    <ligand>
        <name>CTP</name>
        <dbReference type="ChEBI" id="CHEBI:37563"/>
    </ligand>
</feature>
<dbReference type="InterPro" id="IPR007085">
    <property type="entry name" value="DNA/pantothenate-metab_flavo_C"/>
</dbReference>
<gene>
    <name evidence="3 7" type="primary">coaBC</name>
    <name evidence="7" type="ORF">M3M39_05365</name>
</gene>
<evidence type="ECO:0000259" key="6">
    <source>
        <dbReference type="Pfam" id="PF04127"/>
    </source>
</evidence>
<dbReference type="Proteomes" id="UP001057025">
    <property type="component" value="Chromosome"/>
</dbReference>
<evidence type="ECO:0000256" key="2">
    <source>
        <dbReference type="ARBA" id="ARBA00023239"/>
    </source>
</evidence>
<dbReference type="PANTHER" id="PTHR14359:SF6">
    <property type="entry name" value="PHOSPHOPANTOTHENOYLCYSTEINE DECARBOXYLASE"/>
    <property type="match status" value="1"/>
</dbReference>
<dbReference type="Pfam" id="PF02441">
    <property type="entry name" value="Flavoprotein"/>
    <property type="match status" value="1"/>
</dbReference>
<feature type="binding site" evidence="3">
    <location>
        <position position="287"/>
    </location>
    <ligand>
        <name>CTP</name>
        <dbReference type="ChEBI" id="CHEBI:37563"/>
    </ligand>
</feature>
<evidence type="ECO:0000256" key="1">
    <source>
        <dbReference type="ARBA" id="ARBA00022793"/>
    </source>
</evidence>
<accession>A0ABY5BSI5</accession>
<name>A0ABY5BSI5_9LACO</name>
<keyword evidence="3" id="KW-0511">Multifunctional enzyme</keyword>
<feature type="region of interest" description="Phosphopantothenoylcysteine decarboxylase" evidence="3">
    <location>
        <begin position="1"/>
        <end position="188"/>
    </location>
</feature>
<keyword evidence="8" id="KW-1185">Reference proteome</keyword>
<keyword evidence="3" id="KW-0479">Metal-binding</keyword>
<dbReference type="GO" id="GO:0004633">
    <property type="term" value="F:phosphopantothenoylcysteine decarboxylase activity"/>
    <property type="evidence" value="ECO:0007669"/>
    <property type="project" value="UniProtKB-EC"/>
</dbReference>
<reference evidence="7" key="1">
    <citation type="submission" date="2022-05" db="EMBL/GenBank/DDBJ databases">
        <authorList>
            <person name="Oliphant S.A."/>
            <person name="Watson-Haigh N.S."/>
            <person name="Sumby K.M."/>
            <person name="Gardner J.M."/>
            <person name="Jiranek V."/>
        </authorList>
    </citation>
    <scope>NUCLEOTIDE SEQUENCE</scope>
    <source>
        <strain evidence="7">KI11_C11</strain>
    </source>
</reference>
<feature type="binding site" evidence="3">
    <location>
        <position position="324"/>
    </location>
    <ligand>
        <name>CTP</name>
        <dbReference type="ChEBI" id="CHEBI:37563"/>
    </ligand>
</feature>
<organism evidence="7 8">
    <name type="scientific">Fructilactobacillus hinvesii</name>
    <dbReference type="NCBI Taxonomy" id="2940300"/>
    <lineage>
        <taxon>Bacteria</taxon>
        <taxon>Bacillati</taxon>
        <taxon>Bacillota</taxon>
        <taxon>Bacilli</taxon>
        <taxon>Lactobacillales</taxon>
        <taxon>Lactobacillaceae</taxon>
        <taxon>Fructilactobacillus</taxon>
    </lineage>
</organism>
<evidence type="ECO:0000256" key="3">
    <source>
        <dbReference type="HAMAP-Rule" id="MF_02225"/>
    </source>
</evidence>
<comment type="function">
    <text evidence="4">Catalyzes two steps in the biosynthesis of coenzyme A. In the first step cysteine is conjugated to 4'-phosphopantothenate to form 4-phosphopantothenoylcysteine, in the latter compound is decarboxylated to form 4'-phosphopantotheine.</text>
</comment>
<dbReference type="EC" id="4.1.1.36" evidence="3"/>
<dbReference type="Gene3D" id="3.40.50.10300">
    <property type="entry name" value="CoaB-like"/>
    <property type="match status" value="1"/>
</dbReference>
<dbReference type="InterPro" id="IPR003382">
    <property type="entry name" value="Flavoprotein"/>
</dbReference>
<dbReference type="NCBIfam" id="TIGR00521">
    <property type="entry name" value="coaBC_dfp"/>
    <property type="match status" value="1"/>
</dbReference>